<gene>
    <name evidence="7" type="ORF">FMM80_05310</name>
</gene>
<dbReference type="InterPro" id="IPR051533">
    <property type="entry name" value="WaaL-like"/>
</dbReference>
<feature type="transmembrane region" description="Helical" evidence="5">
    <location>
        <begin position="375"/>
        <end position="397"/>
    </location>
</feature>
<dbReference type="PANTHER" id="PTHR37422:SF17">
    <property type="entry name" value="O-ANTIGEN LIGASE"/>
    <property type="match status" value="1"/>
</dbReference>
<feature type="transmembrane region" description="Helical" evidence="5">
    <location>
        <begin position="125"/>
        <end position="147"/>
    </location>
</feature>
<protein>
    <submittedName>
        <fullName evidence="7">O-antigen ligase family protein</fullName>
    </submittedName>
</protein>
<dbReference type="Proteomes" id="UP000474104">
    <property type="component" value="Unassembled WGS sequence"/>
</dbReference>
<dbReference type="EMBL" id="VIRB01000036">
    <property type="protein sequence ID" value="NDO68158.1"/>
    <property type="molecule type" value="Genomic_DNA"/>
</dbReference>
<dbReference type="GO" id="GO:0016020">
    <property type="term" value="C:membrane"/>
    <property type="evidence" value="ECO:0007669"/>
    <property type="project" value="UniProtKB-SubCell"/>
</dbReference>
<feature type="transmembrane region" description="Helical" evidence="5">
    <location>
        <begin position="333"/>
        <end position="354"/>
    </location>
</feature>
<evidence type="ECO:0000256" key="3">
    <source>
        <dbReference type="ARBA" id="ARBA00022989"/>
    </source>
</evidence>
<dbReference type="GO" id="GO:0016874">
    <property type="term" value="F:ligase activity"/>
    <property type="evidence" value="ECO:0007669"/>
    <property type="project" value="UniProtKB-KW"/>
</dbReference>
<keyword evidence="3 5" id="KW-1133">Transmembrane helix</keyword>
<evidence type="ECO:0000256" key="2">
    <source>
        <dbReference type="ARBA" id="ARBA00022692"/>
    </source>
</evidence>
<keyword evidence="2 5" id="KW-0812">Transmembrane</keyword>
<keyword evidence="7" id="KW-0436">Ligase</keyword>
<feature type="transmembrane region" description="Helical" evidence="5">
    <location>
        <begin position="239"/>
        <end position="257"/>
    </location>
</feature>
<evidence type="ECO:0000313" key="7">
    <source>
        <dbReference type="EMBL" id="NDO68158.1"/>
    </source>
</evidence>
<comment type="subcellular location">
    <subcellularLocation>
        <location evidence="1">Membrane</location>
        <topology evidence="1">Multi-pass membrane protein</topology>
    </subcellularLocation>
</comment>
<dbReference type="Pfam" id="PF04932">
    <property type="entry name" value="Wzy_C"/>
    <property type="match status" value="1"/>
</dbReference>
<reference evidence="7 8" key="1">
    <citation type="submission" date="2019-07" db="EMBL/GenBank/DDBJ databases">
        <title>Draft genome sequences of 15 bacterial species constituting the stable defined intestinal microbiota of the GM15 gnotobiotic mouse model.</title>
        <authorList>
            <person name="Elie C."/>
            <person name="Mathieu A."/>
            <person name="Saliou A."/>
            <person name="Darnaud M."/>
            <person name="Leulier F."/>
            <person name="Tamellini A."/>
        </authorList>
    </citation>
    <scope>NUCLEOTIDE SEQUENCE [LARGE SCALE GENOMIC DNA]</scope>
    <source>
        <strain evidence="8">ASF 502</strain>
    </source>
</reference>
<proteinExistence type="predicted"/>
<name>A0A9X5C5W6_9FIRM</name>
<dbReference type="PANTHER" id="PTHR37422">
    <property type="entry name" value="TEICHURONIC ACID BIOSYNTHESIS PROTEIN TUAE"/>
    <property type="match status" value="1"/>
</dbReference>
<feature type="transmembrane region" description="Helical" evidence="5">
    <location>
        <begin position="33"/>
        <end position="50"/>
    </location>
</feature>
<dbReference type="AlphaFoldDB" id="A0A9X5C5W6"/>
<feature type="domain" description="O-antigen ligase-related" evidence="6">
    <location>
        <begin position="216"/>
        <end position="350"/>
    </location>
</feature>
<comment type="caution">
    <text evidence="7">The sequence shown here is derived from an EMBL/GenBank/DDBJ whole genome shotgun (WGS) entry which is preliminary data.</text>
</comment>
<evidence type="ECO:0000313" key="8">
    <source>
        <dbReference type="Proteomes" id="UP000474104"/>
    </source>
</evidence>
<evidence type="ECO:0000256" key="5">
    <source>
        <dbReference type="SAM" id="Phobius"/>
    </source>
</evidence>
<feature type="transmembrane region" description="Helical" evidence="5">
    <location>
        <begin position="195"/>
        <end position="227"/>
    </location>
</feature>
<feature type="transmembrane region" description="Helical" evidence="5">
    <location>
        <begin position="66"/>
        <end position="86"/>
    </location>
</feature>
<evidence type="ECO:0000259" key="6">
    <source>
        <dbReference type="Pfam" id="PF04932"/>
    </source>
</evidence>
<feature type="transmembrane region" description="Helical" evidence="5">
    <location>
        <begin position="92"/>
        <end position="113"/>
    </location>
</feature>
<dbReference type="InterPro" id="IPR007016">
    <property type="entry name" value="O-antigen_ligase-rel_domated"/>
</dbReference>
<organism evidence="7 8">
    <name type="scientific">Schaedlerella arabinosiphila</name>
    <dbReference type="NCBI Taxonomy" id="2044587"/>
    <lineage>
        <taxon>Bacteria</taxon>
        <taxon>Bacillati</taxon>
        <taxon>Bacillota</taxon>
        <taxon>Clostridia</taxon>
        <taxon>Lachnospirales</taxon>
        <taxon>Lachnospiraceae</taxon>
        <taxon>Schaedlerella</taxon>
    </lineage>
</organism>
<feature type="transmembrane region" description="Helical" evidence="5">
    <location>
        <begin position="403"/>
        <end position="422"/>
    </location>
</feature>
<sequence length="453" mass="51836">MSISNRKILIFLIVFCSLIPNIGFKFSTFGFNWTFYRLAVLISIIMYFWIPRKTEKLIAERVDKQWITFMTVWVTYGSVLMIVSPYRDLHNGIIEILSIFNGLVCIIILTSIIRNINDFNQIISIIYVTYLGLVIYGCFECITGFHLPVSYFHDETVTHLVGRRAATGMFYSENDFSAFLTCLLPMMFYRKNKQLTGIIALVGVIYIDYVNDANICLLSMIVGIAYYYIFVKRYGKNRIIVRTVLILLTVVSLAYVWNNLRHLAKSSTLLNVIYSQYTNVGLSQGSMYSRIVIYLDSLKASFNTSFLGIGPDSFSNYFHALPSKSGLINPHNLYLEILVEYGLVITVAFVTLLVKMIHTIRKKALSEKDKSMRRLYVAGCEMLILYSMVCIASSSFIGYSWQWIVITIGLVFSGASEEKLALLNSPNAIRSPYSSMPPMGDNRMYLHNEKRKE</sequence>
<accession>A0A9X5C5W6</accession>
<evidence type="ECO:0000256" key="4">
    <source>
        <dbReference type="ARBA" id="ARBA00023136"/>
    </source>
</evidence>
<evidence type="ECO:0000256" key="1">
    <source>
        <dbReference type="ARBA" id="ARBA00004141"/>
    </source>
</evidence>
<keyword evidence="4 5" id="KW-0472">Membrane</keyword>